<keyword evidence="7" id="KW-0812">Transmembrane</keyword>
<dbReference type="GO" id="GO:0005506">
    <property type="term" value="F:iron ion binding"/>
    <property type="evidence" value="ECO:0007669"/>
    <property type="project" value="InterPro"/>
</dbReference>
<dbReference type="Proteomes" id="UP000186594">
    <property type="component" value="Unassembled WGS sequence"/>
</dbReference>
<comment type="similarity">
    <text evidence="2">Belongs to the cytochrome P450 family.</text>
</comment>
<dbReference type="GO" id="GO:0016705">
    <property type="term" value="F:oxidoreductase activity, acting on paired donors, with incorporation or reduction of molecular oxygen"/>
    <property type="evidence" value="ECO:0007669"/>
    <property type="project" value="InterPro"/>
</dbReference>
<dbReference type="SUPFAM" id="SSF48264">
    <property type="entry name" value="Cytochrome P450"/>
    <property type="match status" value="1"/>
</dbReference>
<keyword evidence="7" id="KW-0472">Membrane</keyword>
<dbReference type="AlphaFoldDB" id="A0A1U7LTB1"/>
<dbReference type="EMBL" id="LXFE01000309">
    <property type="protein sequence ID" value="OLL25823.1"/>
    <property type="molecule type" value="Genomic_DNA"/>
</dbReference>
<reference evidence="8 9" key="1">
    <citation type="submission" date="2016-04" db="EMBL/GenBank/DDBJ databases">
        <title>Evolutionary innovation and constraint leading to complex multicellularity in the Ascomycota.</title>
        <authorList>
            <person name="Cisse O."/>
            <person name="Nguyen A."/>
            <person name="Hewitt D.A."/>
            <person name="Jedd G."/>
            <person name="Stajich J.E."/>
        </authorList>
    </citation>
    <scope>NUCLEOTIDE SEQUENCE [LARGE SCALE GENOMIC DNA]</scope>
    <source>
        <strain evidence="8 9">DAH-3</strain>
    </source>
</reference>
<evidence type="ECO:0000256" key="4">
    <source>
        <dbReference type="ARBA" id="ARBA00023002"/>
    </source>
</evidence>
<evidence type="ECO:0000256" key="5">
    <source>
        <dbReference type="ARBA" id="ARBA00023004"/>
    </source>
</evidence>
<keyword evidence="6" id="KW-0503">Monooxygenase</keyword>
<dbReference type="InterPro" id="IPR001128">
    <property type="entry name" value="Cyt_P450"/>
</dbReference>
<dbReference type="Gene3D" id="1.10.630.10">
    <property type="entry name" value="Cytochrome P450"/>
    <property type="match status" value="1"/>
</dbReference>
<keyword evidence="7" id="KW-1133">Transmembrane helix</keyword>
<dbReference type="PANTHER" id="PTHR24287">
    <property type="entry name" value="P450, PUTATIVE (EUROFUNG)-RELATED"/>
    <property type="match status" value="1"/>
</dbReference>
<keyword evidence="9" id="KW-1185">Reference proteome</keyword>
<feature type="transmembrane region" description="Helical" evidence="7">
    <location>
        <begin position="6"/>
        <end position="25"/>
    </location>
</feature>
<gene>
    <name evidence="8" type="ORF">NEOLI_000545</name>
</gene>
<evidence type="ECO:0000313" key="9">
    <source>
        <dbReference type="Proteomes" id="UP000186594"/>
    </source>
</evidence>
<dbReference type="STRING" id="1198029.A0A1U7LTB1"/>
<dbReference type="GO" id="GO:0020037">
    <property type="term" value="F:heme binding"/>
    <property type="evidence" value="ECO:0007669"/>
    <property type="project" value="InterPro"/>
</dbReference>
<dbReference type="OMA" id="MACQAEV"/>
<proteinExistence type="inferred from homology"/>
<evidence type="ECO:0000256" key="2">
    <source>
        <dbReference type="ARBA" id="ARBA00010617"/>
    </source>
</evidence>
<organism evidence="8 9">
    <name type="scientific">Neolecta irregularis (strain DAH-3)</name>
    <dbReference type="NCBI Taxonomy" id="1198029"/>
    <lineage>
        <taxon>Eukaryota</taxon>
        <taxon>Fungi</taxon>
        <taxon>Dikarya</taxon>
        <taxon>Ascomycota</taxon>
        <taxon>Taphrinomycotina</taxon>
        <taxon>Neolectales</taxon>
        <taxon>Neolectaceae</taxon>
        <taxon>Neolecta</taxon>
    </lineage>
</organism>
<evidence type="ECO:0000313" key="8">
    <source>
        <dbReference type="EMBL" id="OLL25823.1"/>
    </source>
</evidence>
<accession>A0A1U7LTB1</accession>
<evidence type="ECO:0000256" key="3">
    <source>
        <dbReference type="ARBA" id="ARBA00022723"/>
    </source>
</evidence>
<name>A0A1U7LTB1_NEOID</name>
<comment type="cofactor">
    <cofactor evidence="1">
        <name>heme</name>
        <dbReference type="ChEBI" id="CHEBI:30413"/>
    </cofactor>
</comment>
<keyword evidence="3" id="KW-0479">Metal-binding</keyword>
<evidence type="ECO:0000256" key="1">
    <source>
        <dbReference type="ARBA" id="ARBA00001971"/>
    </source>
</evidence>
<protein>
    <submittedName>
        <fullName evidence="8">Cytochrome P450 52A13</fullName>
    </submittedName>
</protein>
<dbReference type="OrthoDB" id="1470350at2759"/>
<evidence type="ECO:0000256" key="6">
    <source>
        <dbReference type="ARBA" id="ARBA00023033"/>
    </source>
</evidence>
<keyword evidence="5" id="KW-0408">Iron</keyword>
<evidence type="ECO:0000256" key="7">
    <source>
        <dbReference type="SAM" id="Phobius"/>
    </source>
</evidence>
<dbReference type="PANTHER" id="PTHR24287:SF5">
    <property type="entry name" value="P450, PUTATIVE (EUROFUNG)-RELATED"/>
    <property type="match status" value="1"/>
</dbReference>
<comment type="caution">
    <text evidence="8">The sequence shown here is derived from an EMBL/GenBank/DDBJ whole genome shotgun (WGS) entry which is preliminary data.</text>
</comment>
<dbReference type="Pfam" id="PF00067">
    <property type="entry name" value="p450"/>
    <property type="match status" value="1"/>
</dbReference>
<keyword evidence="4" id="KW-0560">Oxidoreductase</keyword>
<sequence>MAGSTMLSLSWSGTLAFAICFHLIYRFCTSRERHRRLAQTAAQPKRYCGRFPLGIDIFWQLIEAHRNSTHLELGQSLFEKHGHTTELHFLGQGVIFTDDPENIEAMLQTKFKDFGRGAMIRSMFHLVLGDSVFSADGDLWRHGRSLTRPTFSKQRTSNLDIVEKHIQRAIDLISPGEKTVNLQDIFFRFSFDASLEHLVGELPSSWDNHQILLSKSFDRIQEWLSLRLHAGPLYFLVPEFIYAKDVKTIDDCLFPIVEKAIRTASEDKSCGDANSSKFSVLQAMCQTTDDKKFLRDQLVGLLLAGRDTTAAALSSWTFYELARHPQVYARLRNEVLEKIGSKVAPTIDTLNSLEFVKKVINESTIPDLF</sequence>
<dbReference type="GO" id="GO:0004497">
    <property type="term" value="F:monooxygenase activity"/>
    <property type="evidence" value="ECO:0007669"/>
    <property type="project" value="UniProtKB-KW"/>
</dbReference>
<dbReference type="InterPro" id="IPR047146">
    <property type="entry name" value="Cyt_P450_E_CYP52_fungi"/>
</dbReference>
<dbReference type="InterPro" id="IPR036396">
    <property type="entry name" value="Cyt_P450_sf"/>
</dbReference>